<dbReference type="SUPFAM" id="SSF55729">
    <property type="entry name" value="Acyl-CoA N-acyltransferases (Nat)"/>
    <property type="match status" value="1"/>
</dbReference>
<sequence>MIKTKRFPLLFLMLSILGFDVLAEQPKVCFYQDSYYNGESICATEGNIMNILPLRWNDRISSISVPKGMIVTVYENGDFTGRSLTLKESVDLLSSKGEKGLNDAISSFSIKHAACFYEYDQFFGGSICLSGGEKIDLYKESESHIDRSLNDRVSSIKVPKNMQVTLFKDDHYNGDVITLTEDYLLAELEELEMDYAISSMTATQQDNFICDRSCAIKERVFIPIKSLFGDYWYDERIGSKQVLISFKLTDNDDYLIWLGSDRVIKVKDRMIYYIHNDLNDIAYYLMSKESDKVSILSRFNGSYFESQFIESSGTKTIHLSPLIGYLFDPLAANIHFSVTNISPDKNKSVVIDKAVMTVEKAHHRSERGLTGLASCWAMPLLSVYNYIVQGRCNQVDRFVDDVADFFGNPDDKILQVSGSSKPLPKDDSDKVLSFKGGGVVPSELDGILTYVRTGLDKQSLTVPATALACRVSMKEQLLPHLRIRRDLTPTCIDWTLDILTDFTLLFGDSISQWNAENFGLVIERIIQNGDTGYAVSDTDIEARLVHNVMTHIAGSTDDELIRLKSAFDFSQLSYATYQHHTHDQSIVVSPRQSQELLLGRYELILENFTTVETIPRVRQAGQWVEHPELHFDIEIITGRPEETLVARRNVIPIIEEWRQLYRQPYLPRPIRVAEEESQAQVQAQAQAQAQAQTQLRIDSVISAARIVSDVAQSWLRTTRDDYIYLIVRLSGQIVSITLAVDINEEDIGIAASLTNPAYVLHPQGEGVVRGAGTAAVRALADYAAKKGKRALVADVISQPSAIVKQKVGFKFIDEL</sequence>
<proteinExistence type="inferred from homology"/>
<dbReference type="Pfam" id="PF03995">
    <property type="entry name" value="Inhibitor_I36"/>
    <property type="match status" value="1"/>
</dbReference>
<dbReference type="InterPro" id="IPR016181">
    <property type="entry name" value="Acyl_CoA_acyltransferase"/>
</dbReference>
<accession>A0AA36LQY7</accession>
<dbReference type="InterPro" id="IPR011024">
    <property type="entry name" value="G_crystallin-like"/>
</dbReference>
<evidence type="ECO:0000259" key="4">
    <source>
        <dbReference type="SMART" id="SM00247"/>
    </source>
</evidence>
<keyword evidence="2" id="KW-0677">Repeat</keyword>
<dbReference type="InterPro" id="IPR001064">
    <property type="entry name" value="Beta/gamma_crystallin"/>
</dbReference>
<evidence type="ECO:0000256" key="3">
    <source>
        <dbReference type="SAM" id="SignalP"/>
    </source>
</evidence>
<dbReference type="Pfam" id="PF09101">
    <property type="entry name" value="Exotox-A_bind"/>
    <property type="match status" value="1"/>
</dbReference>
<dbReference type="InterPro" id="IPR015185">
    <property type="entry name" value="Exotox-A_bind"/>
</dbReference>
<evidence type="ECO:0000313" key="6">
    <source>
        <dbReference type="Proteomes" id="UP000040841"/>
    </source>
</evidence>
<evidence type="ECO:0000256" key="2">
    <source>
        <dbReference type="ARBA" id="ARBA00022737"/>
    </source>
</evidence>
<evidence type="ECO:0000256" key="1">
    <source>
        <dbReference type="ARBA" id="ARBA00009646"/>
    </source>
</evidence>
<feature type="chain" id="PRO_5041300382" evidence="3">
    <location>
        <begin position="24"/>
        <end position="815"/>
    </location>
</feature>
<dbReference type="AlphaFoldDB" id="A0AA36LQY7"/>
<dbReference type="SMART" id="SM00247">
    <property type="entry name" value="XTALbg"/>
    <property type="match status" value="1"/>
</dbReference>
<comment type="similarity">
    <text evidence="1">Belongs to the beta/gamma-crystallin family.</text>
</comment>
<name>A0AA36LQY7_YERMO</name>
<feature type="signal peptide" evidence="3">
    <location>
        <begin position="1"/>
        <end position="23"/>
    </location>
</feature>
<organism evidence="5 6">
    <name type="scientific">Yersinia mollaretii</name>
    <dbReference type="NCBI Taxonomy" id="33060"/>
    <lineage>
        <taxon>Bacteria</taxon>
        <taxon>Pseudomonadati</taxon>
        <taxon>Pseudomonadota</taxon>
        <taxon>Gammaproteobacteria</taxon>
        <taxon>Enterobacterales</taxon>
        <taxon>Yersiniaceae</taxon>
        <taxon>Yersinia</taxon>
    </lineage>
</organism>
<dbReference type="SUPFAM" id="SSF49695">
    <property type="entry name" value="gamma-Crystallin-like"/>
    <property type="match status" value="2"/>
</dbReference>
<dbReference type="RefSeq" id="WP_072083600.1">
    <property type="nucleotide sequence ID" value="NZ_CABMMJ010000008.1"/>
</dbReference>
<dbReference type="EMBL" id="CQBM01000008">
    <property type="protein sequence ID" value="CNI35767.1"/>
    <property type="molecule type" value="Genomic_DNA"/>
</dbReference>
<gene>
    <name evidence="5" type="primary">tps</name>
    <name evidence="5" type="ORF">ERS008502_03001</name>
</gene>
<keyword evidence="3" id="KW-0732">Signal</keyword>
<evidence type="ECO:0000313" key="5">
    <source>
        <dbReference type="EMBL" id="CNI35767.1"/>
    </source>
</evidence>
<dbReference type="Gene3D" id="3.40.630.30">
    <property type="match status" value="1"/>
</dbReference>
<protein>
    <submittedName>
        <fullName evidence="5">Beta-gamma-crystallin</fullName>
    </submittedName>
</protein>
<dbReference type="Gene3D" id="2.60.20.10">
    <property type="entry name" value="Crystallins"/>
    <property type="match status" value="2"/>
</dbReference>
<dbReference type="Proteomes" id="UP000040841">
    <property type="component" value="Unassembled WGS sequence"/>
</dbReference>
<feature type="domain" description="Beta/gamma crystallin 'Greek key'" evidence="4">
    <location>
        <begin position="27"/>
        <end position="111"/>
    </location>
</feature>
<reference evidence="5 6" key="1">
    <citation type="submission" date="2015-03" db="EMBL/GenBank/DDBJ databases">
        <authorList>
            <consortium name="Pathogen Informatics"/>
            <person name="Murphy D."/>
        </authorList>
    </citation>
    <scope>NUCLEOTIDE SEQUENCE [LARGE SCALE GENOMIC DNA]</scope>
    <source>
        <strain evidence="5 6">FE82747</strain>
    </source>
</reference>
<comment type="caution">
    <text evidence="5">The sequence shown here is derived from an EMBL/GenBank/DDBJ whole genome shotgun (WGS) entry which is preliminary data.</text>
</comment>